<sequence>MLEKAGINPSRAPIAGGGVDKWTPVMILSGAQSVDKSHLVKSITENVDDPKKRSSYLQMVDALFRALTLDDFTQFFKESIVTYKPAHSFKYKDKNESLYELKRGKKDRIYIYPYNGRCGRLIFILEALHKDQQNTPPEIKAYAEQTIKLILDTKLMGPIN</sequence>
<organism evidence="1 2">
    <name type="scientific">Stutzerimonas frequens</name>
    <dbReference type="NCBI Taxonomy" id="2968969"/>
    <lineage>
        <taxon>Bacteria</taxon>
        <taxon>Pseudomonadati</taxon>
        <taxon>Pseudomonadota</taxon>
        <taxon>Gammaproteobacteria</taxon>
        <taxon>Pseudomonadales</taxon>
        <taxon>Pseudomonadaceae</taxon>
        <taxon>Stutzerimonas</taxon>
    </lineage>
</organism>
<dbReference type="EMBL" id="CP065720">
    <property type="protein sequence ID" value="QPT17828.1"/>
    <property type="molecule type" value="Genomic_DNA"/>
</dbReference>
<evidence type="ECO:0000313" key="1">
    <source>
        <dbReference type="EMBL" id="QPT17828.1"/>
    </source>
</evidence>
<proteinExistence type="predicted"/>
<dbReference type="GeneID" id="75211686"/>
<gene>
    <name evidence="1" type="ORF">I6G34_00185</name>
</gene>
<keyword evidence="2" id="KW-1185">Reference proteome</keyword>
<evidence type="ECO:0000313" key="2">
    <source>
        <dbReference type="Proteomes" id="UP000595058"/>
    </source>
</evidence>
<name>A0ABX6XUW2_9GAMM</name>
<dbReference type="RefSeq" id="WP_102839704.1">
    <property type="nucleotide sequence ID" value="NZ_CP065720.1"/>
</dbReference>
<dbReference type="Proteomes" id="UP000595058">
    <property type="component" value="Chromosome"/>
</dbReference>
<reference evidence="1 2" key="1">
    <citation type="submission" date="2020-12" db="EMBL/GenBank/DDBJ databases">
        <title>FDA dAtabase for Regulatory Grade micrObial Sequences (FDA-ARGOS): Supporting development and validation of Infectious Disease Dx tests.</title>
        <authorList>
            <person name="Sproer C."/>
            <person name="Gronow S."/>
            <person name="Severitt S."/>
            <person name="Schroder I."/>
            <person name="Tallon L."/>
            <person name="Sadzewicz L."/>
            <person name="Zhao X."/>
            <person name="Boylan J."/>
            <person name="Ott S."/>
            <person name="Bowen H."/>
            <person name="Vavikolanu K."/>
            <person name="Mehta A."/>
            <person name="Aluvathingal J."/>
            <person name="Nadendla S."/>
            <person name="Lowell S."/>
            <person name="Myers T."/>
            <person name="Yan Y."/>
            <person name="Sichtig H."/>
        </authorList>
    </citation>
    <scope>NUCLEOTIDE SEQUENCE [LARGE SCALE GENOMIC DNA]</scope>
    <source>
        <strain evidence="1 2">FDAARGOS_877</strain>
    </source>
</reference>
<accession>A0ABX6XUW2</accession>
<protein>
    <submittedName>
        <fullName evidence="1">Uncharacterized protein</fullName>
    </submittedName>
</protein>